<organism evidence="2 3">
    <name type="scientific">Vreelandella janggokensis</name>
    <dbReference type="NCBI Taxonomy" id="370767"/>
    <lineage>
        <taxon>Bacteria</taxon>
        <taxon>Pseudomonadati</taxon>
        <taxon>Pseudomonadota</taxon>
        <taxon>Gammaproteobacteria</taxon>
        <taxon>Oceanospirillales</taxon>
        <taxon>Halomonadaceae</taxon>
        <taxon>Vreelandella</taxon>
    </lineage>
</organism>
<comment type="caution">
    <text evidence="2">The sequence shown here is derived from an EMBL/GenBank/DDBJ whole genome shotgun (WGS) entry which is preliminary data.</text>
</comment>
<dbReference type="EMBL" id="JAKNQU010000002">
    <property type="protein sequence ID" value="MCZ0926462.1"/>
    <property type="molecule type" value="Genomic_DNA"/>
</dbReference>
<feature type="region of interest" description="Disordered" evidence="1">
    <location>
        <begin position="209"/>
        <end position="241"/>
    </location>
</feature>
<reference evidence="2 3" key="1">
    <citation type="submission" date="2022-02" db="EMBL/GenBank/DDBJ databases">
        <title>Study of halophilic communities from a Mexican lake.</title>
        <authorList>
            <person name="Hernandez-Soto L.M."/>
            <person name="Martinez-Abarca F."/>
            <person name="Ramirez-Saad H.C."/>
            <person name="Aguirre-Garrido J.F."/>
        </authorList>
    </citation>
    <scope>NUCLEOTIDE SEQUENCE [LARGE SCALE GENOMIC DNA]</scope>
    <source>
        <strain evidence="2 3">Hjan13</strain>
    </source>
</reference>
<dbReference type="RefSeq" id="WP_268901293.1">
    <property type="nucleotide sequence ID" value="NZ_JAKNQT010000001.1"/>
</dbReference>
<name>A0ABT4IS23_9GAMM</name>
<accession>A0ABT4IS23</accession>
<proteinExistence type="predicted"/>
<sequence>MFEPVKAGLGEFLQAFYSEVVPTTKPLEEFVERGFPYSMAWAPTRMVDKAEEMLAAYQRNDTRQGPTRPPSLPVVLVGVAKDWTPAEKSFTTQVSDPVDITFPEDPKKRYFRVRTVAGEIRAQLAFFASDEPTAKSLAAQFLLFLDSPSRRRFRAVYPFAGLEHEYPAQIEAPDNPAMNVETSNKNLTILAVDVVLKVTVPLFMAPKAGEANDGQGVPGTDDPAGYPLVQEVDEYPEEPTP</sequence>
<dbReference type="Proteomes" id="UP001321125">
    <property type="component" value="Unassembled WGS sequence"/>
</dbReference>
<evidence type="ECO:0000256" key="1">
    <source>
        <dbReference type="SAM" id="MobiDB-lite"/>
    </source>
</evidence>
<keyword evidence="3" id="KW-1185">Reference proteome</keyword>
<gene>
    <name evidence="2" type="ORF">L0635_05115</name>
</gene>
<feature type="compositionally biased region" description="Acidic residues" evidence="1">
    <location>
        <begin position="231"/>
        <end position="241"/>
    </location>
</feature>
<protein>
    <submittedName>
        <fullName evidence="2">Uncharacterized protein</fullName>
    </submittedName>
</protein>
<evidence type="ECO:0000313" key="2">
    <source>
        <dbReference type="EMBL" id="MCZ0926462.1"/>
    </source>
</evidence>
<evidence type="ECO:0000313" key="3">
    <source>
        <dbReference type="Proteomes" id="UP001321125"/>
    </source>
</evidence>